<reference evidence="2 3" key="1">
    <citation type="submission" date="2014-02" db="EMBL/GenBank/DDBJ databases">
        <title>The genome sequence of Colletotrichum nymphaeae SA-01.</title>
        <authorList>
            <person name="Baroncelli R."/>
            <person name="Thon M.R."/>
        </authorList>
    </citation>
    <scope>NUCLEOTIDE SEQUENCE [LARGE SCALE GENOMIC DNA]</scope>
    <source>
        <strain evidence="2 3">SA-01</strain>
    </source>
</reference>
<protein>
    <submittedName>
        <fullName evidence="2">Uncharacterized protein</fullName>
    </submittedName>
</protein>
<keyword evidence="3" id="KW-1185">Reference proteome</keyword>
<evidence type="ECO:0000313" key="2">
    <source>
        <dbReference type="EMBL" id="KXH55200.1"/>
    </source>
</evidence>
<evidence type="ECO:0000313" key="3">
    <source>
        <dbReference type="Proteomes" id="UP000070054"/>
    </source>
</evidence>
<dbReference type="AlphaFoldDB" id="A0A135U496"/>
<organism evidence="2 3">
    <name type="scientific">Colletotrichum nymphaeae SA-01</name>
    <dbReference type="NCBI Taxonomy" id="1460502"/>
    <lineage>
        <taxon>Eukaryota</taxon>
        <taxon>Fungi</taxon>
        <taxon>Dikarya</taxon>
        <taxon>Ascomycota</taxon>
        <taxon>Pezizomycotina</taxon>
        <taxon>Sordariomycetes</taxon>
        <taxon>Hypocreomycetidae</taxon>
        <taxon>Glomerellales</taxon>
        <taxon>Glomerellaceae</taxon>
        <taxon>Colletotrichum</taxon>
        <taxon>Colletotrichum acutatum species complex</taxon>
    </lineage>
</organism>
<comment type="caution">
    <text evidence="2">The sequence shown here is derived from an EMBL/GenBank/DDBJ whole genome shotgun (WGS) entry which is preliminary data.</text>
</comment>
<sequence length="119" mass="13060">MMSLFTESGDSREATSPLSQIDRAGSRAGIDSAHGSGHRHADRHEGPRHPFEVSSVSDLVKTARARSDSIDLGIDLVPEAIGDAQRHDRVAGALDRIRMDVVSLRALPHWTTLFYWSSQ</sequence>
<proteinExistence type="predicted"/>
<feature type="compositionally biased region" description="Basic and acidic residues" evidence="1">
    <location>
        <begin position="42"/>
        <end position="51"/>
    </location>
</feature>
<feature type="compositionally biased region" description="Polar residues" evidence="1">
    <location>
        <begin position="1"/>
        <end position="19"/>
    </location>
</feature>
<gene>
    <name evidence="2" type="ORF">CNYM01_08309</name>
</gene>
<feature type="region of interest" description="Disordered" evidence="1">
    <location>
        <begin position="1"/>
        <end position="56"/>
    </location>
</feature>
<dbReference type="Proteomes" id="UP000070054">
    <property type="component" value="Unassembled WGS sequence"/>
</dbReference>
<evidence type="ECO:0000256" key="1">
    <source>
        <dbReference type="SAM" id="MobiDB-lite"/>
    </source>
</evidence>
<dbReference type="EMBL" id="JEMN01000878">
    <property type="protein sequence ID" value="KXH55200.1"/>
    <property type="molecule type" value="Genomic_DNA"/>
</dbReference>
<name>A0A135U496_9PEZI</name>
<accession>A0A135U496</accession>